<feature type="domain" description="2EXR" evidence="1">
    <location>
        <begin position="39"/>
        <end position="70"/>
    </location>
</feature>
<dbReference type="Pfam" id="PF20150">
    <property type="entry name" value="2EXR"/>
    <property type="match status" value="1"/>
</dbReference>
<organism evidence="2 3">
    <name type="scientific">Hyaloscypha hepaticicola</name>
    <dbReference type="NCBI Taxonomy" id="2082293"/>
    <lineage>
        <taxon>Eukaryota</taxon>
        <taxon>Fungi</taxon>
        <taxon>Dikarya</taxon>
        <taxon>Ascomycota</taxon>
        <taxon>Pezizomycotina</taxon>
        <taxon>Leotiomycetes</taxon>
        <taxon>Helotiales</taxon>
        <taxon>Hyaloscyphaceae</taxon>
        <taxon>Hyaloscypha</taxon>
    </lineage>
</organism>
<dbReference type="InterPro" id="IPR045518">
    <property type="entry name" value="2EXR"/>
</dbReference>
<gene>
    <name evidence="2" type="ORF">NA56DRAFT_660207</name>
</gene>
<accession>A0A2J6Q0Y5</accession>
<reference evidence="2 3" key="1">
    <citation type="submission" date="2016-05" db="EMBL/GenBank/DDBJ databases">
        <title>A degradative enzymes factory behind the ericoid mycorrhizal symbiosis.</title>
        <authorList>
            <consortium name="DOE Joint Genome Institute"/>
            <person name="Martino E."/>
            <person name="Morin E."/>
            <person name="Grelet G."/>
            <person name="Kuo A."/>
            <person name="Kohler A."/>
            <person name="Daghino S."/>
            <person name="Barry K."/>
            <person name="Choi C."/>
            <person name="Cichocki N."/>
            <person name="Clum A."/>
            <person name="Copeland A."/>
            <person name="Hainaut M."/>
            <person name="Haridas S."/>
            <person name="Labutti K."/>
            <person name="Lindquist E."/>
            <person name="Lipzen A."/>
            <person name="Khouja H.-R."/>
            <person name="Murat C."/>
            <person name="Ohm R."/>
            <person name="Olson A."/>
            <person name="Spatafora J."/>
            <person name="Veneault-Fourrey C."/>
            <person name="Henrissat B."/>
            <person name="Grigoriev I."/>
            <person name="Martin F."/>
            <person name="Perotto S."/>
        </authorList>
    </citation>
    <scope>NUCLEOTIDE SEQUENCE [LARGE SCALE GENOMIC DNA]</scope>
    <source>
        <strain evidence="2 3">UAMH 7357</strain>
    </source>
</reference>
<name>A0A2J6Q0Y5_9HELO</name>
<evidence type="ECO:0000313" key="3">
    <source>
        <dbReference type="Proteomes" id="UP000235672"/>
    </source>
</evidence>
<proteinExistence type="predicted"/>
<evidence type="ECO:0000259" key="1">
    <source>
        <dbReference type="Pfam" id="PF20150"/>
    </source>
</evidence>
<dbReference type="Proteomes" id="UP000235672">
    <property type="component" value="Unassembled WGS sequence"/>
</dbReference>
<dbReference type="EMBL" id="KZ613487">
    <property type="protein sequence ID" value="PMD19941.1"/>
    <property type="molecule type" value="Genomic_DNA"/>
</dbReference>
<protein>
    <recommendedName>
        <fullName evidence="1">2EXR domain-containing protein</fullName>
    </recommendedName>
</protein>
<keyword evidence="3" id="KW-1185">Reference proteome</keyword>
<evidence type="ECO:0000313" key="2">
    <source>
        <dbReference type="EMBL" id="PMD19941.1"/>
    </source>
</evidence>
<sequence length="236" mass="28053">MAKLKDINNEGKMTRLQQLCSLLPKLSVSVLSPWQLEAFTLFPKLPIEIRLKIWGLTASEGKRYYELCTEICFRRRFGFGLQVNNTWINFGVDRFVITNEGYYNIHPNARLNYEQNTLKKIQHLLLIGFSTWRIEHGMNRIHWLLQLPKLREFTAVSRREDAESLMFVYYKDSNLDSRLLKRDLFLHNLKTEAMREGVEYLKRHGLETKQLRVEVNYDDSYDNKCLLWCGSQKLLQ</sequence>
<dbReference type="AlphaFoldDB" id="A0A2J6Q0Y5"/>